<dbReference type="Gene3D" id="3.40.50.300">
    <property type="entry name" value="P-loop containing nucleotide triphosphate hydrolases"/>
    <property type="match status" value="1"/>
</dbReference>
<evidence type="ECO:0000313" key="5">
    <source>
        <dbReference type="EMBL" id="GAA1911394.1"/>
    </source>
</evidence>
<dbReference type="SMART" id="SM00382">
    <property type="entry name" value="AAA"/>
    <property type="match status" value="1"/>
</dbReference>
<organism evidence="5 6">
    <name type="scientific">Streptomyces sodiiphilus</name>
    <dbReference type="NCBI Taxonomy" id="226217"/>
    <lineage>
        <taxon>Bacteria</taxon>
        <taxon>Bacillati</taxon>
        <taxon>Actinomycetota</taxon>
        <taxon>Actinomycetes</taxon>
        <taxon>Kitasatosporales</taxon>
        <taxon>Streptomycetaceae</taxon>
        <taxon>Streptomyces</taxon>
    </lineage>
</organism>
<dbReference type="Pfam" id="PF00005">
    <property type="entry name" value="ABC_tran"/>
    <property type="match status" value="1"/>
</dbReference>
<dbReference type="SUPFAM" id="SSF52540">
    <property type="entry name" value="P-loop containing nucleoside triphosphate hydrolases"/>
    <property type="match status" value="1"/>
</dbReference>
<evidence type="ECO:0000313" key="6">
    <source>
        <dbReference type="Proteomes" id="UP001501303"/>
    </source>
</evidence>
<name>A0ABN2P3D0_9ACTN</name>
<evidence type="ECO:0000259" key="4">
    <source>
        <dbReference type="PROSITE" id="PS50893"/>
    </source>
</evidence>
<comment type="caution">
    <text evidence="5">The sequence shown here is derived from an EMBL/GenBank/DDBJ whole genome shotgun (WGS) entry which is preliminary data.</text>
</comment>
<evidence type="ECO:0000256" key="3">
    <source>
        <dbReference type="ARBA" id="ARBA00022840"/>
    </source>
</evidence>
<gene>
    <name evidence="5" type="ORF">GCM10009716_21760</name>
</gene>
<dbReference type="PROSITE" id="PS50893">
    <property type="entry name" value="ABC_TRANSPORTER_2"/>
    <property type="match status" value="1"/>
</dbReference>
<dbReference type="InterPro" id="IPR015854">
    <property type="entry name" value="ABC_transpr_LolD-like"/>
</dbReference>
<dbReference type="EMBL" id="BAAAMJ010000018">
    <property type="protein sequence ID" value="GAA1911394.1"/>
    <property type="molecule type" value="Genomic_DNA"/>
</dbReference>
<dbReference type="PANTHER" id="PTHR24220">
    <property type="entry name" value="IMPORT ATP-BINDING PROTEIN"/>
    <property type="match status" value="1"/>
</dbReference>
<dbReference type="RefSeq" id="WP_425581303.1">
    <property type="nucleotide sequence ID" value="NZ_BAAAMJ010000018.1"/>
</dbReference>
<reference evidence="5 6" key="1">
    <citation type="journal article" date="2019" name="Int. J. Syst. Evol. Microbiol.">
        <title>The Global Catalogue of Microorganisms (GCM) 10K type strain sequencing project: providing services to taxonomists for standard genome sequencing and annotation.</title>
        <authorList>
            <consortium name="The Broad Institute Genomics Platform"/>
            <consortium name="The Broad Institute Genome Sequencing Center for Infectious Disease"/>
            <person name="Wu L."/>
            <person name="Ma J."/>
        </authorList>
    </citation>
    <scope>NUCLEOTIDE SEQUENCE [LARGE SCALE GENOMIC DNA]</scope>
    <source>
        <strain evidence="5 6">JCM 13581</strain>
    </source>
</reference>
<dbReference type="Proteomes" id="UP001501303">
    <property type="component" value="Unassembled WGS sequence"/>
</dbReference>
<comment type="similarity">
    <text evidence="1">Belongs to the ABC transporter superfamily.</text>
</comment>
<evidence type="ECO:0000256" key="2">
    <source>
        <dbReference type="ARBA" id="ARBA00022741"/>
    </source>
</evidence>
<keyword evidence="3 5" id="KW-0067">ATP-binding</keyword>
<dbReference type="GO" id="GO:0005524">
    <property type="term" value="F:ATP binding"/>
    <property type="evidence" value="ECO:0007669"/>
    <property type="project" value="UniProtKB-KW"/>
</dbReference>
<proteinExistence type="inferred from homology"/>
<dbReference type="InterPro" id="IPR003593">
    <property type="entry name" value="AAA+_ATPase"/>
</dbReference>
<dbReference type="InterPro" id="IPR003439">
    <property type="entry name" value="ABC_transporter-like_ATP-bd"/>
</dbReference>
<dbReference type="InterPro" id="IPR027417">
    <property type="entry name" value="P-loop_NTPase"/>
</dbReference>
<keyword evidence="6" id="KW-1185">Reference proteome</keyword>
<keyword evidence="2" id="KW-0547">Nucleotide-binding</keyword>
<accession>A0ABN2P3D0</accession>
<dbReference type="PANTHER" id="PTHR24220:SF689">
    <property type="entry name" value="LIPOPROTEIN-RELEASING SYSTEM ATP-BINDING PROTEIN LOLD"/>
    <property type="match status" value="1"/>
</dbReference>
<evidence type="ECO:0000256" key="1">
    <source>
        <dbReference type="ARBA" id="ARBA00005417"/>
    </source>
</evidence>
<feature type="domain" description="ABC transporter" evidence="4">
    <location>
        <begin position="10"/>
        <end position="234"/>
    </location>
</feature>
<protein>
    <submittedName>
        <fullName evidence="5">ABC transporter ATP-binding protein</fullName>
    </submittedName>
</protein>
<sequence length="234" mass="24444">MAVGAGAAVLAASGLGYEVAGRRLLDRLDLVVRAGESVAVTGPSGSGKSTLLMCLLGLLRPHAGDILVKGTDITGLRERALARYRREHVGIVFQFGELLPELTPLENTALAALLSGVPRDEAYARAESLLSEFGVPYGRTPTADLSGGERQRTAVARALINEPSLLLADEPTGALDGATRDAMAEVLFSVPRRWGCALLLVTHDASVAARADRHLALGDGRLTEVAVSGTEAGR</sequence>